<dbReference type="AlphaFoldDB" id="A0A6M7U7M5"/>
<dbReference type="RefSeq" id="WP_056563403.1">
    <property type="nucleotide sequence ID" value="NZ_CP033334.1"/>
</dbReference>
<dbReference type="Gene3D" id="3.30.470.20">
    <property type="entry name" value="ATP-grasp fold, B domain"/>
    <property type="match status" value="1"/>
</dbReference>
<dbReference type="InterPro" id="IPR013815">
    <property type="entry name" value="ATP_grasp_subdomain_1"/>
</dbReference>
<dbReference type="PANTHER" id="PTHR21621:SF0">
    <property type="entry name" value="BETA-CITRYLGLUTAMATE SYNTHASE B-RELATED"/>
    <property type="match status" value="1"/>
</dbReference>
<dbReference type="SUPFAM" id="SSF56059">
    <property type="entry name" value="Glutathione synthetase ATP-binding domain-like"/>
    <property type="match status" value="1"/>
</dbReference>
<dbReference type="GO" id="GO:0005524">
    <property type="term" value="F:ATP binding"/>
    <property type="evidence" value="ECO:0007669"/>
    <property type="project" value="UniProtKB-UniRule"/>
</dbReference>
<dbReference type="PANTHER" id="PTHR21621">
    <property type="entry name" value="RIBOSOMAL PROTEIN S6 MODIFICATION PROTEIN"/>
    <property type="match status" value="1"/>
</dbReference>
<name>A0A6M7U7M5_RHILI</name>
<dbReference type="InterPro" id="IPR013651">
    <property type="entry name" value="ATP-grasp_RimK-type"/>
</dbReference>
<dbReference type="PROSITE" id="PS50975">
    <property type="entry name" value="ATP_GRASP"/>
    <property type="match status" value="1"/>
</dbReference>
<evidence type="ECO:0000313" key="2">
    <source>
        <dbReference type="Proteomes" id="UP000093737"/>
    </source>
</evidence>
<dbReference type="InterPro" id="IPR011761">
    <property type="entry name" value="ATP-grasp"/>
</dbReference>
<protein>
    <submittedName>
        <fullName evidence="1">Carboxylate--amine ligase</fullName>
    </submittedName>
</protein>
<keyword evidence="1" id="KW-0436">Ligase</keyword>
<dbReference type="EMBL" id="LYTK01000001">
    <property type="protein sequence ID" value="OBQ71994.1"/>
    <property type="molecule type" value="Genomic_DNA"/>
</dbReference>
<organism evidence="1 2">
    <name type="scientific">Rhizobium loti</name>
    <name type="common">Mesorhizobium loti</name>
    <dbReference type="NCBI Taxonomy" id="381"/>
    <lineage>
        <taxon>Bacteria</taxon>
        <taxon>Pseudomonadati</taxon>
        <taxon>Pseudomonadota</taxon>
        <taxon>Alphaproteobacteria</taxon>
        <taxon>Hyphomicrobiales</taxon>
        <taxon>Phyllobacteriaceae</taxon>
        <taxon>Mesorhizobium</taxon>
    </lineage>
</organism>
<dbReference type="Pfam" id="PF08443">
    <property type="entry name" value="RimK"/>
    <property type="match status" value="1"/>
</dbReference>
<dbReference type="Proteomes" id="UP000093737">
    <property type="component" value="Unassembled WGS sequence"/>
</dbReference>
<dbReference type="GO" id="GO:0046872">
    <property type="term" value="F:metal ion binding"/>
    <property type="evidence" value="ECO:0007669"/>
    <property type="project" value="InterPro"/>
</dbReference>
<sequence>MTWVILTGRQSDLDQVATPHKIITNRDYLAHPSLFRGQRPKVINLSNNYGYQSRGYYASLLASSRGHKVIPTVETMIDLSERKLYEHALPELELALNKCRKDLGGAFPAKVCIFFGIGPSKVWDRFAKLLFDWFRAPALEVHIKDSAEWASIRKIGFHPLARMTEDEEKSFIQCLETYTNREWRDTKGRTPARYTFATLVDPHEELPPSEISSLRYWAKIAEKMGVEIEPITRKDLAKLANYDALFIRETTSISNHTYRFARRAQQEGMPVIDDPLSMIRCTNKVYLNELMSYNKVPVPPTVMIAGTSDLELAAQTLGFPLVLKIPDSSFSRGVKKCANFEELKTLATEWLEDSDLLIAQKFIPTEYDWRVGVLGGQPLFAVHYLMAKKHWQIVNHKASGKPDQGGIKTFTLKETPTHVVETAVKAARCIGDGLYGVDLKETKDGVFVIEVNDNPNLDHGWEDSGEKDEVWIRLTQWFLERLDRPGRQ</sequence>
<dbReference type="Pfam" id="PF14401">
    <property type="entry name" value="RLAN"/>
    <property type="match status" value="1"/>
</dbReference>
<dbReference type="Gene3D" id="3.30.1490.20">
    <property type="entry name" value="ATP-grasp fold, A domain"/>
    <property type="match status" value="1"/>
</dbReference>
<accession>A0A6M7U7M5</accession>
<dbReference type="InterPro" id="IPR025839">
    <property type="entry name" value="RLAN_dom"/>
</dbReference>
<dbReference type="GO" id="GO:0005737">
    <property type="term" value="C:cytoplasm"/>
    <property type="evidence" value="ECO:0007669"/>
    <property type="project" value="TreeGrafter"/>
</dbReference>
<proteinExistence type="predicted"/>
<comment type="caution">
    <text evidence="1">The sequence shown here is derived from an EMBL/GenBank/DDBJ whole genome shotgun (WGS) entry which is preliminary data.</text>
</comment>
<reference evidence="1 2" key="1">
    <citation type="submission" date="2016-05" db="EMBL/GenBank/DDBJ databases">
        <authorList>
            <person name="Ramsay J.P."/>
        </authorList>
    </citation>
    <scope>NUCLEOTIDE SEQUENCE [LARGE SCALE GENOMIC DNA]</scope>
    <source>
        <strain evidence="1 2">NZP2042</strain>
    </source>
</reference>
<dbReference type="GO" id="GO:0009432">
    <property type="term" value="P:SOS response"/>
    <property type="evidence" value="ECO:0007669"/>
    <property type="project" value="TreeGrafter"/>
</dbReference>
<dbReference type="GO" id="GO:0018169">
    <property type="term" value="F:ribosomal S6-glutamic acid ligase activity"/>
    <property type="evidence" value="ECO:0007669"/>
    <property type="project" value="TreeGrafter"/>
</dbReference>
<gene>
    <name evidence="1" type="ORF">A8145_03855</name>
</gene>
<evidence type="ECO:0000313" key="1">
    <source>
        <dbReference type="EMBL" id="OBQ71994.1"/>
    </source>
</evidence>